<dbReference type="RefSeq" id="WP_377352954.1">
    <property type="nucleotide sequence ID" value="NZ_JBHTLQ010000009.1"/>
</dbReference>
<dbReference type="SUPFAM" id="SSF47616">
    <property type="entry name" value="GST C-terminal domain-like"/>
    <property type="match status" value="1"/>
</dbReference>
<evidence type="ECO:0000313" key="2">
    <source>
        <dbReference type="EMBL" id="MFD1190114.1"/>
    </source>
</evidence>
<reference evidence="3" key="1">
    <citation type="journal article" date="2019" name="Int. J. Syst. Evol. Microbiol.">
        <title>The Global Catalogue of Microorganisms (GCM) 10K type strain sequencing project: providing services to taxonomists for standard genome sequencing and annotation.</title>
        <authorList>
            <consortium name="The Broad Institute Genomics Platform"/>
            <consortium name="The Broad Institute Genome Sequencing Center for Infectious Disease"/>
            <person name="Wu L."/>
            <person name="Ma J."/>
        </authorList>
    </citation>
    <scope>NUCLEOTIDE SEQUENCE [LARGE SCALE GENOMIC DNA]</scope>
    <source>
        <strain evidence="3">CCUG 55074</strain>
    </source>
</reference>
<dbReference type="InterPro" id="IPR004045">
    <property type="entry name" value="Glutathione_S-Trfase_N"/>
</dbReference>
<dbReference type="Gene3D" id="1.20.1050.10">
    <property type="match status" value="1"/>
</dbReference>
<dbReference type="Pfam" id="PF13417">
    <property type="entry name" value="GST_N_3"/>
    <property type="match status" value="1"/>
</dbReference>
<name>A0ABW3SYZ2_9CAUL</name>
<dbReference type="Pfam" id="PF13410">
    <property type="entry name" value="GST_C_2"/>
    <property type="match status" value="1"/>
</dbReference>
<accession>A0ABW3SYZ2</accession>
<proteinExistence type="predicted"/>
<sequence>MTHYLYAMPGSLYSGKARAYLRKQRIDFEERAPSHPRFDEARKSIGRWIIPVLETPDGRFIQDGSDIIAYGEAAGLARLPAYAGGPVQRLVGLIFELFGGEGMVRPAMHYRWNFDAENIPFLSQDFTGPMVLGGDAAARAESFAASSGRMRQAARIFGVNADSAPLIEASYAQFLKLFEAHLETQPYLLGGAPSLGDYGLFAPLHAHLARDPHPATLMKTTAWRVWRWVERMYAPNQDAGEYGEVAQALVEGDAVPDTVKALLSYVAEDYLPEVEAFMAFFNAAAGAPEVEAGAVIGGRPGQRVIGFTEFDWRGVKLTVGVFPYRVWLLQKVQDAFDAMAPADQARAAALMAETGLSRMVELKPVRRVERADNREVWGS</sequence>
<dbReference type="EMBL" id="JBHTLQ010000009">
    <property type="protein sequence ID" value="MFD1190114.1"/>
    <property type="molecule type" value="Genomic_DNA"/>
</dbReference>
<evidence type="ECO:0000313" key="3">
    <source>
        <dbReference type="Proteomes" id="UP001597216"/>
    </source>
</evidence>
<protein>
    <submittedName>
        <fullName evidence="2">Glutathione S-transferase N-terminal domain-containing protein</fullName>
    </submittedName>
</protein>
<keyword evidence="3" id="KW-1185">Reference proteome</keyword>
<gene>
    <name evidence="2" type="ORF">ACFQ27_05930</name>
</gene>
<feature type="domain" description="GST N-terminal" evidence="1">
    <location>
        <begin position="5"/>
        <end position="70"/>
    </location>
</feature>
<organism evidence="2 3">
    <name type="scientific">Phenylobacterium conjunctum</name>
    <dbReference type="NCBI Taxonomy" id="1298959"/>
    <lineage>
        <taxon>Bacteria</taxon>
        <taxon>Pseudomonadati</taxon>
        <taxon>Pseudomonadota</taxon>
        <taxon>Alphaproteobacteria</taxon>
        <taxon>Caulobacterales</taxon>
        <taxon>Caulobacteraceae</taxon>
        <taxon>Phenylobacterium</taxon>
    </lineage>
</organism>
<dbReference type="InterPro" id="IPR036249">
    <property type="entry name" value="Thioredoxin-like_sf"/>
</dbReference>
<comment type="caution">
    <text evidence="2">The sequence shown here is derived from an EMBL/GenBank/DDBJ whole genome shotgun (WGS) entry which is preliminary data.</text>
</comment>
<evidence type="ECO:0000259" key="1">
    <source>
        <dbReference type="Pfam" id="PF13417"/>
    </source>
</evidence>
<dbReference type="InterPro" id="IPR036282">
    <property type="entry name" value="Glutathione-S-Trfase_C_sf"/>
</dbReference>
<dbReference type="Proteomes" id="UP001597216">
    <property type="component" value="Unassembled WGS sequence"/>
</dbReference>
<dbReference type="SUPFAM" id="SSF52833">
    <property type="entry name" value="Thioredoxin-like"/>
    <property type="match status" value="1"/>
</dbReference>